<dbReference type="VEuPathDB" id="VectorBase:LLONM1_005514"/>
<keyword evidence="2" id="KW-1185">Reference proteome</keyword>
<proteinExistence type="predicted"/>
<evidence type="ECO:0000313" key="1">
    <source>
        <dbReference type="EnsemblMetazoa" id="LLOJ005628-PA"/>
    </source>
</evidence>
<accession>A0A1B0GIW8</accession>
<dbReference type="AlphaFoldDB" id="A0A1B0GIW8"/>
<dbReference type="EMBL" id="AJWK01017731">
    <property type="status" value="NOT_ANNOTATED_CDS"/>
    <property type="molecule type" value="Genomic_DNA"/>
</dbReference>
<dbReference type="Proteomes" id="UP000092461">
    <property type="component" value="Unassembled WGS sequence"/>
</dbReference>
<name>A0A1B0GIW8_LUTLO</name>
<organism evidence="1 2">
    <name type="scientific">Lutzomyia longipalpis</name>
    <name type="common">Sand fly</name>
    <dbReference type="NCBI Taxonomy" id="7200"/>
    <lineage>
        <taxon>Eukaryota</taxon>
        <taxon>Metazoa</taxon>
        <taxon>Ecdysozoa</taxon>
        <taxon>Arthropoda</taxon>
        <taxon>Hexapoda</taxon>
        <taxon>Insecta</taxon>
        <taxon>Pterygota</taxon>
        <taxon>Neoptera</taxon>
        <taxon>Endopterygota</taxon>
        <taxon>Diptera</taxon>
        <taxon>Nematocera</taxon>
        <taxon>Psychodoidea</taxon>
        <taxon>Psychodidae</taxon>
        <taxon>Lutzomyia</taxon>
        <taxon>Lutzomyia</taxon>
    </lineage>
</organism>
<reference evidence="1" key="1">
    <citation type="submission" date="2020-05" db="UniProtKB">
        <authorList>
            <consortium name="EnsemblMetazoa"/>
        </authorList>
    </citation>
    <scope>IDENTIFICATION</scope>
    <source>
        <strain evidence="1">Jacobina</strain>
    </source>
</reference>
<evidence type="ECO:0000313" key="2">
    <source>
        <dbReference type="Proteomes" id="UP000092461"/>
    </source>
</evidence>
<dbReference type="EMBL" id="AJWK01017730">
    <property type="status" value="NOT_ANNOTATED_CDS"/>
    <property type="molecule type" value="Genomic_DNA"/>
</dbReference>
<sequence length="98" mass="10495">MDKLVRNQIPDSSSSPPLSCSLNFHTFEDDLMSDLPSCVFGGGTAQTSGISSSLRLGGTNSGGGLKHPGNLVTRGPWHVTENICFRVCFTRHKICGKE</sequence>
<dbReference type="EnsemblMetazoa" id="LLOJ005628-RA">
    <property type="protein sequence ID" value="LLOJ005628-PA"/>
    <property type="gene ID" value="LLOJ005628"/>
</dbReference>
<protein>
    <submittedName>
        <fullName evidence="1">Uncharacterized protein</fullName>
    </submittedName>
</protein>
<dbReference type="VEuPathDB" id="VectorBase:LLOJ005628"/>